<dbReference type="GO" id="GO:0005829">
    <property type="term" value="C:cytosol"/>
    <property type="evidence" value="ECO:0007669"/>
    <property type="project" value="TreeGrafter"/>
</dbReference>
<dbReference type="OrthoDB" id="9798666at2"/>
<comment type="function">
    <text evidence="6">Bidirectionally degrades single-stranded DNA into large acid-insoluble oligonucleotides, which are then degraded further into small acid-soluble oligonucleotides.</text>
</comment>
<comment type="caution">
    <text evidence="7">The sequence shown here is derived from an EMBL/GenBank/DDBJ whole genome shotgun (WGS) entry which is preliminary data.</text>
</comment>
<evidence type="ECO:0000256" key="2">
    <source>
        <dbReference type="ARBA" id="ARBA00022490"/>
    </source>
</evidence>
<evidence type="ECO:0000256" key="1">
    <source>
        <dbReference type="ARBA" id="ARBA00009998"/>
    </source>
</evidence>
<dbReference type="InterPro" id="IPR003761">
    <property type="entry name" value="Exonuc_VII_S"/>
</dbReference>
<evidence type="ECO:0000313" key="8">
    <source>
        <dbReference type="Proteomes" id="UP000078534"/>
    </source>
</evidence>
<dbReference type="Gene3D" id="1.10.287.1040">
    <property type="entry name" value="Exonuclease VII, small subunit"/>
    <property type="match status" value="1"/>
</dbReference>
<keyword evidence="3 6" id="KW-0540">Nuclease</keyword>
<dbReference type="NCBIfam" id="NF010666">
    <property type="entry name" value="PRK14063.1"/>
    <property type="match status" value="1"/>
</dbReference>
<dbReference type="SUPFAM" id="SSF116842">
    <property type="entry name" value="XseB-like"/>
    <property type="match status" value="1"/>
</dbReference>
<proteinExistence type="inferred from homology"/>
<dbReference type="PIRSF" id="PIRSF006488">
    <property type="entry name" value="Exonuc_VII_S"/>
    <property type="match status" value="1"/>
</dbReference>
<comment type="subunit">
    <text evidence="6">Heterooligomer composed of large and small subunits.</text>
</comment>
<dbReference type="EMBL" id="LWSG01000023">
    <property type="protein sequence ID" value="OAS85202.1"/>
    <property type="molecule type" value="Genomic_DNA"/>
</dbReference>
<dbReference type="Pfam" id="PF02609">
    <property type="entry name" value="Exonuc_VII_S"/>
    <property type="match status" value="1"/>
</dbReference>
<dbReference type="InterPro" id="IPR037004">
    <property type="entry name" value="Exonuc_VII_ssu_sf"/>
</dbReference>
<evidence type="ECO:0000256" key="3">
    <source>
        <dbReference type="ARBA" id="ARBA00022722"/>
    </source>
</evidence>
<organism evidence="7 8">
    <name type="scientific">Metabacillus litoralis</name>
    <dbReference type="NCBI Taxonomy" id="152268"/>
    <lineage>
        <taxon>Bacteria</taxon>
        <taxon>Bacillati</taxon>
        <taxon>Bacillota</taxon>
        <taxon>Bacilli</taxon>
        <taxon>Bacillales</taxon>
        <taxon>Bacillaceae</taxon>
        <taxon>Metabacillus</taxon>
    </lineage>
</organism>
<reference evidence="8" key="1">
    <citation type="submission" date="2016-04" db="EMBL/GenBank/DDBJ databases">
        <authorList>
            <person name="Lyu Z."/>
            <person name="Lyu W."/>
        </authorList>
    </citation>
    <scope>NUCLEOTIDE SEQUENCE [LARGE SCALE GENOMIC DNA]</scope>
    <source>
        <strain evidence="8">C44</strain>
    </source>
</reference>
<evidence type="ECO:0000313" key="7">
    <source>
        <dbReference type="EMBL" id="OAS85202.1"/>
    </source>
</evidence>
<dbReference type="Proteomes" id="UP000078534">
    <property type="component" value="Unassembled WGS sequence"/>
</dbReference>
<gene>
    <name evidence="6" type="primary">xseB</name>
    <name evidence="7" type="ORF">A6K24_06760</name>
</gene>
<dbReference type="GO" id="GO:0008855">
    <property type="term" value="F:exodeoxyribonuclease VII activity"/>
    <property type="evidence" value="ECO:0007669"/>
    <property type="project" value="UniProtKB-UniRule"/>
</dbReference>
<keyword evidence="8" id="KW-1185">Reference proteome</keyword>
<evidence type="ECO:0000256" key="5">
    <source>
        <dbReference type="ARBA" id="ARBA00022839"/>
    </source>
</evidence>
<dbReference type="STRING" id="152268.A6K24_06760"/>
<dbReference type="EC" id="3.1.11.6" evidence="6"/>
<comment type="catalytic activity">
    <reaction evidence="6">
        <text>Exonucleolytic cleavage in either 5'- to 3'- or 3'- to 5'-direction to yield nucleoside 5'-phosphates.</text>
        <dbReference type="EC" id="3.1.11.6"/>
    </reaction>
</comment>
<keyword evidence="5 6" id="KW-0269">Exonuclease</keyword>
<accession>A0A179SY27</accession>
<comment type="subcellular location">
    <subcellularLocation>
        <location evidence="6">Cytoplasm</location>
    </subcellularLocation>
</comment>
<sequence>MSKEEQKAKEVSFEHAMQQLEEIVGKLEEGDVPLEKAIEYFQKGMELSKLCHDKLQHVEKQMDFILREDGELKPFELQEEEKA</sequence>
<keyword evidence="2 6" id="KW-0963">Cytoplasm</keyword>
<name>A0A179SY27_9BACI</name>
<dbReference type="RefSeq" id="WP_066335363.1">
    <property type="nucleotide sequence ID" value="NZ_LWSG01000023.1"/>
</dbReference>
<comment type="similarity">
    <text evidence="1 6">Belongs to the XseB family.</text>
</comment>
<protein>
    <recommendedName>
        <fullName evidence="6">Exodeoxyribonuclease 7 small subunit</fullName>
        <ecNumber evidence="6">3.1.11.6</ecNumber>
    </recommendedName>
    <alternativeName>
        <fullName evidence="6">Exodeoxyribonuclease VII small subunit</fullName>
        <shortName evidence="6">Exonuclease VII small subunit</shortName>
    </alternativeName>
</protein>
<dbReference type="NCBIfam" id="TIGR01280">
    <property type="entry name" value="xseB"/>
    <property type="match status" value="1"/>
</dbReference>
<evidence type="ECO:0000256" key="4">
    <source>
        <dbReference type="ARBA" id="ARBA00022801"/>
    </source>
</evidence>
<dbReference type="HAMAP" id="MF_00337">
    <property type="entry name" value="Exonuc_7_S"/>
    <property type="match status" value="1"/>
</dbReference>
<dbReference type="AlphaFoldDB" id="A0A179SY27"/>
<dbReference type="PANTHER" id="PTHR34137">
    <property type="entry name" value="EXODEOXYRIBONUCLEASE 7 SMALL SUBUNIT"/>
    <property type="match status" value="1"/>
</dbReference>
<dbReference type="GO" id="GO:0009318">
    <property type="term" value="C:exodeoxyribonuclease VII complex"/>
    <property type="evidence" value="ECO:0007669"/>
    <property type="project" value="UniProtKB-UniRule"/>
</dbReference>
<dbReference type="GO" id="GO:0006308">
    <property type="term" value="P:DNA catabolic process"/>
    <property type="evidence" value="ECO:0007669"/>
    <property type="project" value="UniProtKB-UniRule"/>
</dbReference>
<keyword evidence="4 6" id="KW-0378">Hydrolase</keyword>
<evidence type="ECO:0000256" key="6">
    <source>
        <dbReference type="HAMAP-Rule" id="MF_00337"/>
    </source>
</evidence>
<dbReference type="PANTHER" id="PTHR34137:SF1">
    <property type="entry name" value="EXODEOXYRIBONUCLEASE 7 SMALL SUBUNIT"/>
    <property type="match status" value="1"/>
</dbReference>